<keyword evidence="1" id="KW-0472">Membrane</keyword>
<gene>
    <name evidence="2" type="ORF">WN944_026484</name>
</gene>
<dbReference type="EMBL" id="JBCGBO010000024">
    <property type="protein sequence ID" value="KAK9183333.1"/>
    <property type="molecule type" value="Genomic_DNA"/>
</dbReference>
<reference evidence="2 3" key="1">
    <citation type="submission" date="2024-05" db="EMBL/GenBank/DDBJ databases">
        <title>Haplotype-resolved chromosome-level genome assembly of Huyou (Citrus changshanensis).</title>
        <authorList>
            <person name="Miao C."/>
            <person name="Chen W."/>
            <person name="Wu Y."/>
            <person name="Wang L."/>
            <person name="Zhao S."/>
            <person name="Grierson D."/>
            <person name="Xu C."/>
            <person name="Chen K."/>
        </authorList>
    </citation>
    <scope>NUCLEOTIDE SEQUENCE [LARGE SCALE GENOMIC DNA]</scope>
    <source>
        <strain evidence="2">01-14</strain>
        <tissue evidence="2">Leaf</tissue>
    </source>
</reference>
<proteinExistence type="predicted"/>
<keyword evidence="1" id="KW-1133">Transmembrane helix</keyword>
<evidence type="ECO:0000313" key="2">
    <source>
        <dbReference type="EMBL" id="KAK9183333.1"/>
    </source>
</evidence>
<name>A0AAP0QCD8_9ROSI</name>
<accession>A0AAP0QCD8</accession>
<keyword evidence="3" id="KW-1185">Reference proteome</keyword>
<evidence type="ECO:0000256" key="1">
    <source>
        <dbReference type="SAM" id="Phobius"/>
    </source>
</evidence>
<dbReference type="Proteomes" id="UP001428341">
    <property type="component" value="Unassembled WGS sequence"/>
</dbReference>
<organism evidence="2 3">
    <name type="scientific">Citrus x changshan-huyou</name>
    <dbReference type="NCBI Taxonomy" id="2935761"/>
    <lineage>
        <taxon>Eukaryota</taxon>
        <taxon>Viridiplantae</taxon>
        <taxon>Streptophyta</taxon>
        <taxon>Embryophyta</taxon>
        <taxon>Tracheophyta</taxon>
        <taxon>Spermatophyta</taxon>
        <taxon>Magnoliopsida</taxon>
        <taxon>eudicotyledons</taxon>
        <taxon>Gunneridae</taxon>
        <taxon>Pentapetalae</taxon>
        <taxon>rosids</taxon>
        <taxon>malvids</taxon>
        <taxon>Sapindales</taxon>
        <taxon>Rutaceae</taxon>
        <taxon>Aurantioideae</taxon>
        <taxon>Citrus</taxon>
    </lineage>
</organism>
<protein>
    <submittedName>
        <fullName evidence="2">Uncharacterized protein</fullName>
    </submittedName>
</protein>
<evidence type="ECO:0000313" key="3">
    <source>
        <dbReference type="Proteomes" id="UP001428341"/>
    </source>
</evidence>
<keyword evidence="1" id="KW-0812">Transmembrane</keyword>
<dbReference type="AlphaFoldDB" id="A0AAP0QCD8"/>
<feature type="transmembrane region" description="Helical" evidence="1">
    <location>
        <begin position="35"/>
        <end position="57"/>
    </location>
</feature>
<comment type="caution">
    <text evidence="2">The sequence shown here is derived from an EMBL/GenBank/DDBJ whole genome shotgun (WGS) entry which is preliminary data.</text>
</comment>
<sequence length="111" mass="12331">MPIEDPCGYSQGEFGSTIGSFSSRSRQGNYNSKLLVPPLLVVNLDIGFTASLTLYWVRCRDSSQRIAPITSSPMSRFAHEKSFYSQFRGETLLPDRRGGLRRGIGGGRGRR</sequence>